<evidence type="ECO:0000259" key="4">
    <source>
        <dbReference type="PROSITE" id="PS51077"/>
    </source>
</evidence>
<dbReference type="EMBL" id="RFLX01000091">
    <property type="protein sequence ID" value="RMI14712.1"/>
    <property type="molecule type" value="Genomic_DNA"/>
</dbReference>
<dbReference type="EMBL" id="RAQU01000283">
    <property type="protein sequence ID" value="RKK01374.1"/>
    <property type="molecule type" value="Genomic_DNA"/>
</dbReference>
<organism evidence="6 9">
    <name type="scientific">Teichococcus wenyumeiae</name>
    <dbReference type="NCBI Taxonomy" id="2478470"/>
    <lineage>
        <taxon>Bacteria</taxon>
        <taxon>Pseudomonadati</taxon>
        <taxon>Pseudomonadota</taxon>
        <taxon>Alphaproteobacteria</taxon>
        <taxon>Acetobacterales</taxon>
        <taxon>Roseomonadaceae</taxon>
        <taxon>Roseomonas</taxon>
    </lineage>
</organism>
<dbReference type="InterPro" id="IPR014757">
    <property type="entry name" value="Tscrpt_reg_IclR_C"/>
</dbReference>
<evidence type="ECO:0000259" key="5">
    <source>
        <dbReference type="PROSITE" id="PS51078"/>
    </source>
</evidence>
<reference evidence="6 9" key="1">
    <citation type="submission" date="2018-09" db="EMBL/GenBank/DDBJ databases">
        <title>Roseomonas sp. nov., isolated from feces of Tibetan antelopes in the Qinghai-Tibet plateau, China.</title>
        <authorList>
            <person name="Tian Z."/>
        </authorList>
    </citation>
    <scope>NUCLEOTIDE SEQUENCE [LARGE SCALE GENOMIC DNA]</scope>
    <source>
        <strain evidence="7 8">Z23</strain>
        <strain evidence="6 9">Z24</strain>
    </source>
</reference>
<dbReference type="SMART" id="SM00346">
    <property type="entry name" value="HTH_ICLR"/>
    <property type="match status" value="1"/>
</dbReference>
<evidence type="ECO:0000256" key="3">
    <source>
        <dbReference type="ARBA" id="ARBA00023163"/>
    </source>
</evidence>
<dbReference type="PANTHER" id="PTHR30136">
    <property type="entry name" value="HELIX-TURN-HELIX TRANSCRIPTIONAL REGULATOR, ICLR FAMILY"/>
    <property type="match status" value="1"/>
</dbReference>
<dbReference type="Pfam" id="PF09339">
    <property type="entry name" value="HTH_IclR"/>
    <property type="match status" value="1"/>
</dbReference>
<dbReference type="GO" id="GO:0003700">
    <property type="term" value="F:DNA-binding transcription factor activity"/>
    <property type="evidence" value="ECO:0007669"/>
    <property type="project" value="TreeGrafter"/>
</dbReference>
<sequence>MSFTEHQRGCRVKRSVAVSKMRARKLGMAVAVGDRGVEQTFGRASAVLDVLAEARDSGLRFTDIVQATSFSKATVHRLLAGLTAHDFVEAGEEGRFFLGFRLAAWGGAARDRHGIVERTVPVLRTLAERTGDTVYLSVQVGALSLCVARQEGTFPIRALPLKPGDLNALGVGSGSLGLLAFLGSDEEIDRVLADPENIQARQRRGVDEGTIRRHVAAARESGYVLAGGLTPGMSGLSLPVLSRAGRPLAAVSIATTSDRLLQPRLAEVLGFLRVAVPDLGYTLGEVPYF</sequence>
<evidence type="ECO:0000256" key="2">
    <source>
        <dbReference type="ARBA" id="ARBA00023125"/>
    </source>
</evidence>
<dbReference type="SUPFAM" id="SSF55781">
    <property type="entry name" value="GAF domain-like"/>
    <property type="match status" value="1"/>
</dbReference>
<dbReference type="GO" id="GO:0003677">
    <property type="term" value="F:DNA binding"/>
    <property type="evidence" value="ECO:0007669"/>
    <property type="project" value="UniProtKB-KW"/>
</dbReference>
<evidence type="ECO:0000313" key="9">
    <source>
        <dbReference type="Proteomes" id="UP000278036"/>
    </source>
</evidence>
<dbReference type="InterPro" id="IPR029016">
    <property type="entry name" value="GAF-like_dom_sf"/>
</dbReference>
<gene>
    <name evidence="6" type="ORF">D6Z83_25310</name>
    <name evidence="7" type="ORF">EBE87_27455</name>
</gene>
<protein>
    <submittedName>
        <fullName evidence="6">IclR family transcriptional regulator</fullName>
    </submittedName>
</protein>
<accession>A0A3A9JD21</accession>
<evidence type="ECO:0000313" key="8">
    <source>
        <dbReference type="Proteomes" id="UP000274097"/>
    </source>
</evidence>
<dbReference type="InterPro" id="IPR036390">
    <property type="entry name" value="WH_DNA-bd_sf"/>
</dbReference>
<keyword evidence="8" id="KW-1185">Reference proteome</keyword>
<dbReference type="Gene3D" id="3.30.450.40">
    <property type="match status" value="1"/>
</dbReference>
<keyword evidence="1" id="KW-0805">Transcription regulation</keyword>
<dbReference type="InterPro" id="IPR050707">
    <property type="entry name" value="HTH_MetabolicPath_Reg"/>
</dbReference>
<dbReference type="GO" id="GO:0045892">
    <property type="term" value="P:negative regulation of DNA-templated transcription"/>
    <property type="evidence" value="ECO:0007669"/>
    <property type="project" value="TreeGrafter"/>
</dbReference>
<dbReference type="AlphaFoldDB" id="A0A3A9JD21"/>
<keyword evidence="3" id="KW-0804">Transcription</keyword>
<dbReference type="Proteomes" id="UP000274097">
    <property type="component" value="Unassembled WGS sequence"/>
</dbReference>
<evidence type="ECO:0000256" key="1">
    <source>
        <dbReference type="ARBA" id="ARBA00023015"/>
    </source>
</evidence>
<dbReference type="Gene3D" id="1.10.10.10">
    <property type="entry name" value="Winged helix-like DNA-binding domain superfamily/Winged helix DNA-binding domain"/>
    <property type="match status" value="1"/>
</dbReference>
<evidence type="ECO:0000313" key="7">
    <source>
        <dbReference type="EMBL" id="RMI14712.1"/>
    </source>
</evidence>
<feature type="domain" description="HTH iclR-type" evidence="4">
    <location>
        <begin position="38"/>
        <end position="100"/>
    </location>
</feature>
<dbReference type="PROSITE" id="PS51078">
    <property type="entry name" value="ICLR_ED"/>
    <property type="match status" value="1"/>
</dbReference>
<dbReference type="Proteomes" id="UP000278036">
    <property type="component" value="Unassembled WGS sequence"/>
</dbReference>
<keyword evidence="2" id="KW-0238">DNA-binding</keyword>
<dbReference type="PANTHER" id="PTHR30136:SF39">
    <property type="entry name" value="TRANSCRIPTIONAL REGULATORY PROTEIN"/>
    <property type="match status" value="1"/>
</dbReference>
<dbReference type="SUPFAM" id="SSF46785">
    <property type="entry name" value="Winged helix' DNA-binding domain"/>
    <property type="match status" value="1"/>
</dbReference>
<evidence type="ECO:0000313" key="6">
    <source>
        <dbReference type="EMBL" id="RKK01374.1"/>
    </source>
</evidence>
<comment type="caution">
    <text evidence="6">The sequence shown here is derived from an EMBL/GenBank/DDBJ whole genome shotgun (WGS) entry which is preliminary data.</text>
</comment>
<proteinExistence type="predicted"/>
<dbReference type="InterPro" id="IPR036388">
    <property type="entry name" value="WH-like_DNA-bd_sf"/>
</dbReference>
<dbReference type="Pfam" id="PF01614">
    <property type="entry name" value="IclR_C"/>
    <property type="match status" value="1"/>
</dbReference>
<name>A0A3A9JD21_9PROT</name>
<dbReference type="InParanoid" id="A0A3A9JD21"/>
<dbReference type="InterPro" id="IPR005471">
    <property type="entry name" value="Tscrpt_reg_IclR_N"/>
</dbReference>
<dbReference type="PROSITE" id="PS51077">
    <property type="entry name" value="HTH_ICLR"/>
    <property type="match status" value="1"/>
</dbReference>
<feature type="domain" description="IclR-ED" evidence="5">
    <location>
        <begin position="101"/>
        <end position="285"/>
    </location>
</feature>